<dbReference type="EMBL" id="CP008941">
    <property type="protein sequence ID" value="AIK97033.1"/>
    <property type="molecule type" value="Genomic_DNA"/>
</dbReference>
<accession>A0A077AZD2</accession>
<dbReference type="GO" id="GO:0003677">
    <property type="term" value="F:DNA binding"/>
    <property type="evidence" value="ECO:0007669"/>
    <property type="project" value="UniProtKB-KW"/>
</dbReference>
<dbReference type="Pfam" id="PF02082">
    <property type="entry name" value="Rrf2"/>
    <property type="match status" value="1"/>
</dbReference>
<dbReference type="PANTHER" id="PTHR33221:SF5">
    <property type="entry name" value="HTH-TYPE TRANSCRIPTIONAL REGULATOR ISCR"/>
    <property type="match status" value="1"/>
</dbReference>
<dbReference type="InterPro" id="IPR036390">
    <property type="entry name" value="WH_DNA-bd_sf"/>
</dbReference>
<proteinExistence type="predicted"/>
<dbReference type="STRING" id="91604.ID47_10275"/>
<dbReference type="Proteomes" id="UP000028926">
    <property type="component" value="Chromosome"/>
</dbReference>
<dbReference type="Gene3D" id="1.10.10.10">
    <property type="entry name" value="Winged helix-like DNA-binding domain superfamily/Winged helix DNA-binding domain"/>
    <property type="match status" value="1"/>
</dbReference>
<keyword evidence="3" id="KW-1185">Reference proteome</keyword>
<protein>
    <recommendedName>
        <fullName evidence="4">Rrf2 family transcriptional regulator</fullName>
    </recommendedName>
</protein>
<sequence>MKLSSKARYAVMAMVDIAHYGEAGPVPLSAISLRQGLPLAYLEQLFNRLKKENLVISCRGSNGGYSLSRPRQELRVYDVIAAVDTPLKATRCSTQEAMGCQGTSSKCMTHDLWGELSAVVEGFLQHVTLDDICSRRIHGLSESLFAPREKVA</sequence>
<reference evidence="2 3" key="1">
    <citation type="submission" date="2014-07" db="EMBL/GenBank/DDBJ databases">
        <title>Comparative genomic insights into amoeba endosymbionts belonging to the families of Holosporaceae and Candidatus Midichloriaceae within Rickettsiales.</title>
        <authorList>
            <person name="Wang Z."/>
            <person name="Wu M."/>
        </authorList>
    </citation>
    <scope>NUCLEOTIDE SEQUENCE [LARGE SCALE GENOMIC DNA]</scope>
    <source>
        <strain evidence="2">PRA3</strain>
    </source>
</reference>
<name>A0A077AZD2_9PROT</name>
<dbReference type="InterPro" id="IPR000944">
    <property type="entry name" value="Tscrpt_reg_Rrf2"/>
</dbReference>
<dbReference type="InterPro" id="IPR036388">
    <property type="entry name" value="WH-like_DNA-bd_sf"/>
</dbReference>
<dbReference type="SUPFAM" id="SSF46785">
    <property type="entry name" value="Winged helix' DNA-binding domain"/>
    <property type="match status" value="1"/>
</dbReference>
<evidence type="ECO:0000313" key="3">
    <source>
        <dbReference type="Proteomes" id="UP000028926"/>
    </source>
</evidence>
<dbReference type="NCBIfam" id="TIGR00738">
    <property type="entry name" value="rrf2_super"/>
    <property type="match status" value="1"/>
</dbReference>
<evidence type="ECO:0008006" key="4">
    <source>
        <dbReference type="Google" id="ProtNLM"/>
    </source>
</evidence>
<dbReference type="RefSeq" id="WP_038466019.1">
    <property type="nucleotide sequence ID" value="NZ_CP008941.1"/>
</dbReference>
<dbReference type="eggNOG" id="COG1959">
    <property type="taxonomic scope" value="Bacteria"/>
</dbReference>
<dbReference type="AlphaFoldDB" id="A0A077AZD2"/>
<dbReference type="HOGENOM" id="CLU_107144_0_0_5"/>
<organism evidence="2 3">
    <name type="scientific">Candidatus Odyssella acanthamoebae</name>
    <dbReference type="NCBI Taxonomy" id="91604"/>
    <lineage>
        <taxon>Bacteria</taxon>
        <taxon>Pseudomonadati</taxon>
        <taxon>Pseudomonadota</taxon>
        <taxon>Alphaproteobacteria</taxon>
        <taxon>Holosporales</taxon>
        <taxon>Candidatus Paracaedibacteraceae</taxon>
        <taxon>Candidatus Odyssella</taxon>
    </lineage>
</organism>
<dbReference type="GO" id="GO:0003700">
    <property type="term" value="F:DNA-binding transcription factor activity"/>
    <property type="evidence" value="ECO:0007669"/>
    <property type="project" value="TreeGrafter"/>
</dbReference>
<evidence type="ECO:0000256" key="1">
    <source>
        <dbReference type="ARBA" id="ARBA00023125"/>
    </source>
</evidence>
<dbReference type="KEGG" id="paca:ID47_10275"/>
<dbReference type="OrthoDB" id="9808360at2"/>
<dbReference type="PANTHER" id="PTHR33221">
    <property type="entry name" value="WINGED HELIX-TURN-HELIX TRANSCRIPTIONAL REGULATOR, RRF2 FAMILY"/>
    <property type="match status" value="1"/>
</dbReference>
<gene>
    <name evidence="2" type="ORF">ID47_10275</name>
</gene>
<dbReference type="PROSITE" id="PS51197">
    <property type="entry name" value="HTH_RRF2_2"/>
    <property type="match status" value="1"/>
</dbReference>
<keyword evidence="1" id="KW-0238">DNA-binding</keyword>
<dbReference type="GO" id="GO:0005829">
    <property type="term" value="C:cytosol"/>
    <property type="evidence" value="ECO:0007669"/>
    <property type="project" value="TreeGrafter"/>
</dbReference>
<evidence type="ECO:0000313" key="2">
    <source>
        <dbReference type="EMBL" id="AIK97033.1"/>
    </source>
</evidence>